<dbReference type="PANTHER" id="PTHR43395">
    <property type="entry name" value="SENSOR HISTIDINE KINASE CHEA"/>
    <property type="match status" value="1"/>
</dbReference>
<dbReference type="PRINTS" id="PR00344">
    <property type="entry name" value="BCTRLSENSOR"/>
</dbReference>
<organism evidence="16 17">
    <name type="scientific">Desulfonema magnum</name>
    <dbReference type="NCBI Taxonomy" id="45655"/>
    <lineage>
        <taxon>Bacteria</taxon>
        <taxon>Pseudomonadati</taxon>
        <taxon>Thermodesulfobacteriota</taxon>
        <taxon>Desulfobacteria</taxon>
        <taxon>Desulfobacterales</taxon>
        <taxon>Desulfococcaceae</taxon>
        <taxon>Desulfonema</taxon>
    </lineage>
</organism>
<evidence type="ECO:0000256" key="11">
    <source>
        <dbReference type="ARBA" id="ARBA00035100"/>
    </source>
</evidence>
<dbReference type="GO" id="GO:0006935">
    <property type="term" value="P:chemotaxis"/>
    <property type="evidence" value="ECO:0007669"/>
    <property type="project" value="UniProtKB-KW"/>
</dbReference>
<dbReference type="Gene3D" id="3.30.565.10">
    <property type="entry name" value="Histidine kinase-like ATPase, C-terminal domain"/>
    <property type="match status" value="1"/>
</dbReference>
<keyword evidence="5 12" id="KW-0597">Phosphoprotein</keyword>
<dbReference type="PROSITE" id="PS50109">
    <property type="entry name" value="HIS_KIN"/>
    <property type="match status" value="1"/>
</dbReference>
<dbReference type="InterPro" id="IPR051315">
    <property type="entry name" value="Bact_Chemotaxis_CheA"/>
</dbReference>
<dbReference type="InterPro" id="IPR008207">
    <property type="entry name" value="Sig_transdc_His_kin_Hpt_dom"/>
</dbReference>
<keyword evidence="6" id="KW-0808">Transferase</keyword>
<feature type="domain" description="CheW-like" evidence="14">
    <location>
        <begin position="571"/>
        <end position="704"/>
    </location>
</feature>
<evidence type="ECO:0000256" key="8">
    <source>
        <dbReference type="ARBA" id="ARBA00022777"/>
    </source>
</evidence>
<evidence type="ECO:0000256" key="7">
    <source>
        <dbReference type="ARBA" id="ARBA00022741"/>
    </source>
</evidence>
<dbReference type="InterPro" id="IPR004105">
    <property type="entry name" value="CheA-like_dim"/>
</dbReference>
<dbReference type="SUPFAM" id="SSF50341">
    <property type="entry name" value="CheW-like"/>
    <property type="match status" value="1"/>
</dbReference>
<keyword evidence="9" id="KW-0067">ATP-binding</keyword>
<dbReference type="Pfam" id="PF01627">
    <property type="entry name" value="Hpt"/>
    <property type="match status" value="1"/>
</dbReference>
<dbReference type="InterPro" id="IPR003594">
    <property type="entry name" value="HATPase_dom"/>
</dbReference>
<dbReference type="InterPro" id="IPR036061">
    <property type="entry name" value="CheW-like_dom_sf"/>
</dbReference>
<dbReference type="GO" id="GO:0005524">
    <property type="term" value="F:ATP binding"/>
    <property type="evidence" value="ECO:0007669"/>
    <property type="project" value="UniProtKB-KW"/>
</dbReference>
<evidence type="ECO:0000313" key="17">
    <source>
        <dbReference type="Proteomes" id="UP000663722"/>
    </source>
</evidence>
<dbReference type="Pfam" id="PF01584">
    <property type="entry name" value="CheW"/>
    <property type="match status" value="1"/>
</dbReference>
<dbReference type="SMART" id="SM01231">
    <property type="entry name" value="H-kinase_dim"/>
    <property type="match status" value="1"/>
</dbReference>
<comment type="catalytic activity">
    <reaction evidence="1">
        <text>ATP + protein L-histidine = ADP + protein N-phospho-L-histidine.</text>
        <dbReference type="EC" id="2.7.13.3"/>
    </reaction>
</comment>
<evidence type="ECO:0000259" key="15">
    <source>
        <dbReference type="PROSITE" id="PS50894"/>
    </source>
</evidence>
<keyword evidence="10" id="KW-0902">Two-component regulatory system</keyword>
<dbReference type="SUPFAM" id="SSF55874">
    <property type="entry name" value="ATPase domain of HSP90 chaperone/DNA topoisomerase II/histidine kinase"/>
    <property type="match status" value="1"/>
</dbReference>
<gene>
    <name evidence="16" type="ORF">dnm_063710</name>
</gene>
<protein>
    <recommendedName>
        <fullName evidence="3">Chemotaxis protein CheA</fullName>
        <ecNumber evidence="2">2.7.13.3</ecNumber>
    </recommendedName>
</protein>
<dbReference type="KEGG" id="dmm:dnm_063710"/>
<evidence type="ECO:0000256" key="2">
    <source>
        <dbReference type="ARBA" id="ARBA00012438"/>
    </source>
</evidence>
<dbReference type="Gene3D" id="1.20.120.160">
    <property type="entry name" value="HPT domain"/>
    <property type="match status" value="1"/>
</dbReference>
<accession>A0A975BSL1</accession>
<evidence type="ECO:0000256" key="3">
    <source>
        <dbReference type="ARBA" id="ARBA00021495"/>
    </source>
</evidence>
<dbReference type="Gene3D" id="2.30.30.40">
    <property type="entry name" value="SH3 Domains"/>
    <property type="match status" value="1"/>
</dbReference>
<evidence type="ECO:0000256" key="5">
    <source>
        <dbReference type="ARBA" id="ARBA00022553"/>
    </source>
</evidence>
<dbReference type="Pfam" id="PF02518">
    <property type="entry name" value="HATPase_c"/>
    <property type="match status" value="1"/>
</dbReference>
<proteinExistence type="predicted"/>
<dbReference type="GO" id="GO:0005737">
    <property type="term" value="C:cytoplasm"/>
    <property type="evidence" value="ECO:0007669"/>
    <property type="project" value="InterPro"/>
</dbReference>
<dbReference type="SMART" id="SM00073">
    <property type="entry name" value="HPT"/>
    <property type="match status" value="1"/>
</dbReference>
<dbReference type="InterPro" id="IPR036890">
    <property type="entry name" value="HATPase_C_sf"/>
</dbReference>
<feature type="domain" description="Histidine kinase" evidence="13">
    <location>
        <begin position="311"/>
        <end position="569"/>
    </location>
</feature>
<keyword evidence="8 16" id="KW-0418">Kinase</keyword>
<feature type="modified residue" description="Phosphohistidine" evidence="12">
    <location>
        <position position="42"/>
    </location>
</feature>
<dbReference type="CDD" id="cd00088">
    <property type="entry name" value="HPT"/>
    <property type="match status" value="1"/>
</dbReference>
<keyword evidence="7" id="KW-0547">Nucleotide-binding</keyword>
<dbReference type="SMART" id="SM00260">
    <property type="entry name" value="CheW"/>
    <property type="match status" value="1"/>
</dbReference>
<dbReference type="InterPro" id="IPR037006">
    <property type="entry name" value="CheA-like_homodim_sf"/>
</dbReference>
<reference evidence="16" key="1">
    <citation type="journal article" date="2021" name="Microb. Physiol.">
        <title>Proteogenomic Insights into the Physiology of Marine, Sulfate-Reducing, Filamentous Desulfonema limicola and Desulfonema magnum.</title>
        <authorList>
            <person name="Schnaars V."/>
            <person name="Wohlbrand L."/>
            <person name="Scheve S."/>
            <person name="Hinrichs C."/>
            <person name="Reinhardt R."/>
            <person name="Rabus R."/>
        </authorList>
    </citation>
    <scope>NUCLEOTIDE SEQUENCE</scope>
    <source>
        <strain evidence="16">4be13</strain>
    </source>
</reference>
<keyword evidence="17" id="KW-1185">Reference proteome</keyword>
<evidence type="ECO:0000256" key="10">
    <source>
        <dbReference type="ARBA" id="ARBA00023012"/>
    </source>
</evidence>
<sequence length="726" mass="81262">MYIETYRQEAEELLNDIEETILNLEQNPHNREFVNRLFRSMHTIKGSGAMFGFNDIARFAHHVETVLDHVRNDKISVTDNLINLVLASRDQIKMMLDAADDTGMVIDVAIRNKLISALKRLVPDEEHVGEKTVESETSVEEHETTYRIRFRPVPDIIKTGTDPAPLLNELSNLGECRVVALTEEIPTLDKLIPHHCYLFWDISLTTSLGINTIKDVFIFVEENSLITIEEIMKDATTEQDDLVPRLGDILVERGDTTPEEINKVLIPHQNRIGELFIESGTISPDKIKSALNEQKAANKQKTKVRTANVRVSSHKLDKLISLVGELVMTQARISQISTVEDDFEDMKQSPPSERLEQMIKELANPVEILERLTADLRECALNMRMLPIGTIFGKFRRLVRDLSAELGKDIQLVTDGAKTELDKTIIERLDDLLVHLVRNSIDHGIRSPEERKHFDKSRKGTIRLTAAHKGDRVIISVEDDGMGMDPEVIRTKAVEKGLISEDAELSEQELFALVFTPGFSTAGQVTNVSGRGVGLDVVKREVDSLGGSVQLTSKKGHYLRISLSLPLTLAIIDSLLTDVGGSLFVLPLLQVEKCAMLTKDLVEKSHGRNMIQEKDGLIPFIRLRELFNISAEKPSSEEQIVIVKTDNFRVGIVVDKIIRNIQAVIKSLDKNYQDADGISGATIMGNGTVALIIDIPKLISCAREEEEKTLKNIMQGQVRFPGFSDG</sequence>
<dbReference type="Pfam" id="PF02895">
    <property type="entry name" value="H-kinase_dim"/>
    <property type="match status" value="1"/>
</dbReference>
<evidence type="ECO:0000256" key="9">
    <source>
        <dbReference type="ARBA" id="ARBA00022840"/>
    </source>
</evidence>
<dbReference type="InterPro" id="IPR036641">
    <property type="entry name" value="HPT_dom_sf"/>
</dbReference>
<dbReference type="FunFam" id="3.30.565.10:FF:000016">
    <property type="entry name" value="Chemotaxis protein CheA, putative"/>
    <property type="match status" value="1"/>
</dbReference>
<evidence type="ECO:0000259" key="14">
    <source>
        <dbReference type="PROSITE" id="PS50851"/>
    </source>
</evidence>
<dbReference type="PANTHER" id="PTHR43395:SF10">
    <property type="entry name" value="CHEMOTAXIS PROTEIN CHEA"/>
    <property type="match status" value="1"/>
</dbReference>
<dbReference type="InterPro" id="IPR004358">
    <property type="entry name" value="Sig_transdc_His_kin-like_C"/>
</dbReference>
<comment type="function">
    <text evidence="11">Involved in the transmission of sensory signals from the chemoreceptors to the flagellar motors. CheA is autophosphorylated; it can transfer its phosphate group to either CheB or CheY.</text>
</comment>
<keyword evidence="4" id="KW-0145">Chemotaxis</keyword>
<evidence type="ECO:0000256" key="6">
    <source>
        <dbReference type="ARBA" id="ARBA00022679"/>
    </source>
</evidence>
<dbReference type="Proteomes" id="UP000663722">
    <property type="component" value="Chromosome"/>
</dbReference>
<evidence type="ECO:0000256" key="4">
    <source>
        <dbReference type="ARBA" id="ARBA00022500"/>
    </source>
</evidence>
<dbReference type="InterPro" id="IPR036097">
    <property type="entry name" value="HisK_dim/P_sf"/>
</dbReference>
<name>A0A975BSL1_9BACT</name>
<dbReference type="InterPro" id="IPR005467">
    <property type="entry name" value="His_kinase_dom"/>
</dbReference>
<dbReference type="SUPFAM" id="SSF47226">
    <property type="entry name" value="Histidine-containing phosphotransfer domain, HPT domain"/>
    <property type="match status" value="1"/>
</dbReference>
<dbReference type="PROSITE" id="PS50894">
    <property type="entry name" value="HPT"/>
    <property type="match status" value="1"/>
</dbReference>
<dbReference type="InterPro" id="IPR002545">
    <property type="entry name" value="CheW-lke_dom"/>
</dbReference>
<dbReference type="EC" id="2.7.13.3" evidence="2"/>
<dbReference type="SUPFAM" id="SSF47384">
    <property type="entry name" value="Homodimeric domain of signal transducing histidine kinase"/>
    <property type="match status" value="1"/>
</dbReference>
<dbReference type="AlphaFoldDB" id="A0A975BSL1"/>
<evidence type="ECO:0000256" key="12">
    <source>
        <dbReference type="PROSITE-ProRule" id="PRU00110"/>
    </source>
</evidence>
<dbReference type="SMART" id="SM00387">
    <property type="entry name" value="HATPase_c"/>
    <property type="match status" value="1"/>
</dbReference>
<dbReference type="Gene3D" id="1.10.287.560">
    <property type="entry name" value="Histidine kinase CheA-like, homodimeric domain"/>
    <property type="match status" value="1"/>
</dbReference>
<dbReference type="GO" id="GO:0000155">
    <property type="term" value="F:phosphorelay sensor kinase activity"/>
    <property type="evidence" value="ECO:0007669"/>
    <property type="project" value="InterPro"/>
</dbReference>
<evidence type="ECO:0000259" key="13">
    <source>
        <dbReference type="PROSITE" id="PS50109"/>
    </source>
</evidence>
<feature type="domain" description="HPt" evidence="15">
    <location>
        <begin position="1"/>
        <end position="99"/>
    </location>
</feature>
<evidence type="ECO:0000313" key="16">
    <source>
        <dbReference type="EMBL" id="QTA90310.1"/>
    </source>
</evidence>
<dbReference type="EMBL" id="CP061800">
    <property type="protein sequence ID" value="QTA90310.1"/>
    <property type="molecule type" value="Genomic_DNA"/>
</dbReference>
<dbReference type="PROSITE" id="PS50851">
    <property type="entry name" value="CHEW"/>
    <property type="match status" value="1"/>
</dbReference>
<evidence type="ECO:0000256" key="1">
    <source>
        <dbReference type="ARBA" id="ARBA00000085"/>
    </source>
</evidence>